<dbReference type="InterPro" id="IPR029021">
    <property type="entry name" value="Prot-tyrosine_phosphatase-like"/>
</dbReference>
<feature type="active site" description="Phosphocysteine intermediate" evidence="5">
    <location>
        <position position="96"/>
    </location>
</feature>
<feature type="domain" description="Tyrosine specific protein phosphatases" evidence="8">
    <location>
        <begin position="67"/>
        <end position="131"/>
    </location>
</feature>
<keyword evidence="10" id="KW-1185">Reference proteome</keyword>
<dbReference type="InParanoid" id="A0A0G4ECL3"/>
<feature type="domain" description="Tyrosine-protein phosphatase" evidence="7">
    <location>
        <begin position="2"/>
        <end position="152"/>
    </location>
</feature>
<evidence type="ECO:0000256" key="2">
    <source>
        <dbReference type="ARBA" id="ARBA00013064"/>
    </source>
</evidence>
<evidence type="ECO:0000256" key="6">
    <source>
        <dbReference type="SAM" id="MobiDB-lite"/>
    </source>
</evidence>
<dbReference type="EC" id="3.1.3.48" evidence="2"/>
<gene>
    <name evidence="9" type="ORF">Vbra_11369</name>
</gene>
<dbReference type="InterPro" id="IPR016130">
    <property type="entry name" value="Tyr_Pase_AS"/>
</dbReference>
<dbReference type="SUPFAM" id="SSF52799">
    <property type="entry name" value="(Phosphotyrosine protein) phosphatases II"/>
    <property type="match status" value="1"/>
</dbReference>
<dbReference type="InterPro" id="IPR016278">
    <property type="entry name" value="DUSP12"/>
</dbReference>
<reference evidence="9 10" key="1">
    <citation type="submission" date="2014-11" db="EMBL/GenBank/DDBJ databases">
        <authorList>
            <person name="Zhu J."/>
            <person name="Qi W."/>
            <person name="Song R."/>
        </authorList>
    </citation>
    <scope>NUCLEOTIDE SEQUENCE [LARGE SCALE GENOMIC DNA]</scope>
</reference>
<evidence type="ECO:0000256" key="3">
    <source>
        <dbReference type="ARBA" id="ARBA00022801"/>
    </source>
</evidence>
<dbReference type="PROSITE" id="PS50056">
    <property type="entry name" value="TYR_PHOSPHATASE_2"/>
    <property type="match status" value="1"/>
</dbReference>
<feature type="compositionally biased region" description="Low complexity" evidence="6">
    <location>
        <begin position="215"/>
        <end position="227"/>
    </location>
</feature>
<dbReference type="InterPro" id="IPR000387">
    <property type="entry name" value="Tyr_Pase_dom"/>
</dbReference>
<dbReference type="AlphaFoldDB" id="A0A0G4ECL3"/>
<dbReference type="OrthoDB" id="2017893at2759"/>
<dbReference type="InterPro" id="IPR020422">
    <property type="entry name" value="TYR_PHOSPHATASE_DUAL_dom"/>
</dbReference>
<dbReference type="SMART" id="SM00195">
    <property type="entry name" value="DSPc"/>
    <property type="match status" value="1"/>
</dbReference>
<evidence type="ECO:0000313" key="9">
    <source>
        <dbReference type="EMBL" id="CEL93714.1"/>
    </source>
</evidence>
<evidence type="ECO:0000259" key="8">
    <source>
        <dbReference type="PROSITE" id="PS50056"/>
    </source>
</evidence>
<evidence type="ECO:0000256" key="4">
    <source>
        <dbReference type="ARBA" id="ARBA00022912"/>
    </source>
</evidence>
<dbReference type="GO" id="GO:0008138">
    <property type="term" value="F:protein tyrosine/serine/threonine phosphatase activity"/>
    <property type="evidence" value="ECO:0007669"/>
    <property type="project" value="InterPro"/>
</dbReference>
<dbReference type="PANTHER" id="PTHR45848">
    <property type="entry name" value="DUAL SPECIFICITY PROTEIN PHOSPHATASE 12 FAMILY MEMBER"/>
    <property type="match status" value="1"/>
</dbReference>
<proteinExistence type="inferred from homology"/>
<keyword evidence="3" id="KW-0378">Hydrolase</keyword>
<dbReference type="PROSITE" id="PS50054">
    <property type="entry name" value="TYR_PHOSPHATASE_DUAL"/>
    <property type="match status" value="1"/>
</dbReference>
<sequence length="373" mass="41114">MVASKVRPHLLIGSLDDAIDALADESLAAVVSAGLGLREALTEGLAECVDLSRTLFHEVPILDDYESDLIAHLDEACEFIEGVMDGEPTADVLIHCHQGISRSAAVCIAYLMKASKMSFDDALSWVEDAHPPTCPNLNFRKQLRLYERMGCTTAGSSPHHRQYRLWKRACDRGQSLPFPDISDDPEGLLFDDQLDQEEGILSDEGGSGQDDGDVAASGGSRRPPASSRELAEWQYTCKKCRTRLFYESNLLPHHARDGWKWKSFQRKKTSSAVCTGTTISASIVLCCQTPGHECTSVFVEPMKWMGDLKDQTGKLVCSNQRCKGKLGAWSWHGLQCSCGGWHTPAFQVHLSRVDRLPMGSAHRGDVPTPVFDH</sequence>
<keyword evidence="4" id="KW-0904">Protein phosphatase</keyword>
<evidence type="ECO:0000256" key="5">
    <source>
        <dbReference type="PIRSR" id="PIRSR000941-50"/>
    </source>
</evidence>
<dbReference type="PIRSF" id="PIRSF000941">
    <property type="entry name" value="DUSP12"/>
    <property type="match status" value="1"/>
</dbReference>
<dbReference type="VEuPathDB" id="CryptoDB:Vbra_11369"/>
<evidence type="ECO:0000259" key="7">
    <source>
        <dbReference type="PROSITE" id="PS50054"/>
    </source>
</evidence>
<dbReference type="Gene3D" id="3.90.190.10">
    <property type="entry name" value="Protein tyrosine phosphatase superfamily"/>
    <property type="match status" value="1"/>
</dbReference>
<dbReference type="Proteomes" id="UP000041254">
    <property type="component" value="Unassembled WGS sequence"/>
</dbReference>
<dbReference type="PROSITE" id="PS00383">
    <property type="entry name" value="TYR_PHOSPHATASE_1"/>
    <property type="match status" value="1"/>
</dbReference>
<protein>
    <recommendedName>
        <fullName evidence="2">protein-tyrosine-phosphatase</fullName>
        <ecNumber evidence="2">3.1.3.48</ecNumber>
    </recommendedName>
</protein>
<evidence type="ECO:0000256" key="1">
    <source>
        <dbReference type="ARBA" id="ARBA00008601"/>
    </source>
</evidence>
<evidence type="ECO:0000313" key="10">
    <source>
        <dbReference type="Proteomes" id="UP000041254"/>
    </source>
</evidence>
<dbReference type="STRING" id="1169540.A0A0G4ECL3"/>
<dbReference type="GO" id="GO:0004725">
    <property type="term" value="F:protein tyrosine phosphatase activity"/>
    <property type="evidence" value="ECO:0007669"/>
    <property type="project" value="UniProtKB-EC"/>
</dbReference>
<feature type="region of interest" description="Disordered" evidence="6">
    <location>
        <begin position="199"/>
        <end position="227"/>
    </location>
</feature>
<dbReference type="OMA" id="LYWNNFA"/>
<name>A0A0G4ECL3_VITBC</name>
<dbReference type="PhylomeDB" id="A0A0G4ECL3"/>
<accession>A0A0G4ECL3</accession>
<dbReference type="EMBL" id="CDMY01000185">
    <property type="protein sequence ID" value="CEL93714.1"/>
    <property type="molecule type" value="Genomic_DNA"/>
</dbReference>
<organism evidence="9 10">
    <name type="scientific">Vitrella brassicaformis (strain CCMP3155)</name>
    <dbReference type="NCBI Taxonomy" id="1169540"/>
    <lineage>
        <taxon>Eukaryota</taxon>
        <taxon>Sar</taxon>
        <taxon>Alveolata</taxon>
        <taxon>Colpodellida</taxon>
        <taxon>Vitrellaceae</taxon>
        <taxon>Vitrella</taxon>
    </lineage>
</organism>
<dbReference type="InterPro" id="IPR000340">
    <property type="entry name" value="Dual-sp_phosphatase_cat-dom"/>
</dbReference>
<dbReference type="PANTHER" id="PTHR45848:SF4">
    <property type="entry name" value="DUAL SPECIFICITY PROTEIN PHOSPHATASE 12"/>
    <property type="match status" value="1"/>
</dbReference>
<dbReference type="Pfam" id="PF00782">
    <property type="entry name" value="DSPc"/>
    <property type="match status" value="1"/>
</dbReference>
<comment type="similarity">
    <text evidence="1">Belongs to the protein-tyrosine phosphatase family. Non-receptor class dual specificity subfamily.</text>
</comment>